<keyword evidence="2" id="KW-1185">Reference proteome</keyword>
<protein>
    <submittedName>
        <fullName evidence="1">Pyocin immunity protein</fullName>
    </submittedName>
</protein>
<gene>
    <name evidence="1" type="ORF">J1778_17890</name>
</gene>
<sequence length="155" mass="17754">MTVNIKALLQYLGKGYSEIVDAELIPYKTNPKGASGSPVIILEMAKEGLSLAFKREGRILIEITMNIQHEKVNGWEFPNELPSPLQKTMSRQWVHETFGEPERSVPPKVIMKKAFGWVELFTVEGFALPLSMQFDYDHMDRVKEVAFIPTSELRW</sequence>
<dbReference type="InterPro" id="IPR045657">
    <property type="entry name" value="DUF6392"/>
</dbReference>
<evidence type="ECO:0000313" key="2">
    <source>
        <dbReference type="Proteomes" id="UP000734343"/>
    </source>
</evidence>
<comment type="caution">
    <text evidence="1">The sequence shown here is derived from an EMBL/GenBank/DDBJ whole genome shotgun (WGS) entry which is preliminary data.</text>
</comment>
<dbReference type="Pfam" id="PF19929">
    <property type="entry name" value="DUF6392"/>
    <property type="match status" value="1"/>
</dbReference>
<evidence type="ECO:0000313" key="1">
    <source>
        <dbReference type="EMBL" id="MBU9857145.1"/>
    </source>
</evidence>
<dbReference type="EMBL" id="JAFMOW010000066">
    <property type="protein sequence ID" value="MBU9857145.1"/>
    <property type="molecule type" value="Genomic_DNA"/>
</dbReference>
<name>A0ABS6LYH2_9GAMM</name>
<accession>A0ABS6LYH2</accession>
<dbReference type="RefSeq" id="WP_217174313.1">
    <property type="nucleotide sequence ID" value="NZ_JAFMOW010000066.1"/>
</dbReference>
<proteinExistence type="predicted"/>
<organism evidence="1 2">
    <name type="scientific">Rahnella bonaserana</name>
    <dbReference type="NCBI Taxonomy" id="2816248"/>
    <lineage>
        <taxon>Bacteria</taxon>
        <taxon>Pseudomonadati</taxon>
        <taxon>Pseudomonadota</taxon>
        <taxon>Gammaproteobacteria</taxon>
        <taxon>Enterobacterales</taxon>
        <taxon>Yersiniaceae</taxon>
        <taxon>Rahnella</taxon>
    </lineage>
</organism>
<reference evidence="1 2" key="1">
    <citation type="submission" date="2021-03" db="EMBL/GenBank/DDBJ databases">
        <title>Five novel Rahnella species.</title>
        <authorList>
            <person name="Brady C."/>
            <person name="Asselin J."/>
            <person name="Beer S."/>
            <person name="Bruberg M.B."/>
            <person name="Crampton B."/>
            <person name="Venter S."/>
            <person name="Arnold D."/>
            <person name="Denman S."/>
        </authorList>
    </citation>
    <scope>NUCLEOTIDE SEQUENCE [LARGE SCALE GENOMIC DNA]</scope>
    <source>
        <strain evidence="1 2">H11b</strain>
    </source>
</reference>
<dbReference type="Proteomes" id="UP000734343">
    <property type="component" value="Unassembled WGS sequence"/>
</dbReference>